<keyword evidence="3" id="KW-1185">Reference proteome</keyword>
<dbReference type="Pfam" id="PF21834">
    <property type="entry name" value="DUF6894"/>
    <property type="match status" value="1"/>
</dbReference>
<accession>A0A502FSG1</accession>
<dbReference type="RefSeq" id="WP_140851252.1">
    <property type="nucleotide sequence ID" value="NZ_RCZC01000004.1"/>
</dbReference>
<reference evidence="2 3" key="1">
    <citation type="journal article" date="2019" name="Environ. Microbiol.">
        <title>Species interactions and distinct microbial communities in high Arctic permafrost affected cryosols are associated with the CH4 and CO2 gas fluxes.</title>
        <authorList>
            <person name="Altshuler I."/>
            <person name="Hamel J."/>
            <person name="Turney S."/>
            <person name="Magnuson E."/>
            <person name="Levesque R."/>
            <person name="Greer C."/>
            <person name="Whyte L.G."/>
        </authorList>
    </citation>
    <scope>NUCLEOTIDE SEQUENCE [LARGE SCALE GENOMIC DNA]</scope>
    <source>
        <strain evidence="2 3">E6.1</strain>
    </source>
</reference>
<evidence type="ECO:0000313" key="2">
    <source>
        <dbReference type="EMBL" id="TPG52182.1"/>
    </source>
</evidence>
<comment type="caution">
    <text evidence="2">The sequence shown here is derived from an EMBL/GenBank/DDBJ whole genome shotgun (WGS) entry which is preliminary data.</text>
</comment>
<dbReference type="AlphaFoldDB" id="A0A502FSG1"/>
<organism evidence="2 3">
    <name type="scientific">Sphingomonas glacialis</name>
    <dbReference type="NCBI Taxonomy" id="658225"/>
    <lineage>
        <taxon>Bacteria</taxon>
        <taxon>Pseudomonadati</taxon>
        <taxon>Pseudomonadota</taxon>
        <taxon>Alphaproteobacteria</taxon>
        <taxon>Sphingomonadales</taxon>
        <taxon>Sphingomonadaceae</taxon>
        <taxon>Sphingomonas</taxon>
    </lineage>
</organism>
<gene>
    <name evidence="2" type="ORF">EAH76_15905</name>
</gene>
<proteinExistence type="predicted"/>
<dbReference type="InterPro" id="IPR054189">
    <property type="entry name" value="DUF6894"/>
</dbReference>
<evidence type="ECO:0000313" key="3">
    <source>
        <dbReference type="Proteomes" id="UP000319931"/>
    </source>
</evidence>
<sequence length="77" mass="8532">MLYRFNIITHGNTLHDLEGVELPDLETACFRAVRIARDTIAVEAKNGTIPIGWHIDIIDETGEVVGTMPFGDTVTLH</sequence>
<dbReference type="EMBL" id="RCZC01000004">
    <property type="protein sequence ID" value="TPG52182.1"/>
    <property type="molecule type" value="Genomic_DNA"/>
</dbReference>
<protein>
    <recommendedName>
        <fullName evidence="1">DUF6894 domain-containing protein</fullName>
    </recommendedName>
</protein>
<feature type="domain" description="DUF6894" evidence="1">
    <location>
        <begin position="2"/>
        <end position="70"/>
    </location>
</feature>
<dbReference type="OrthoDB" id="7583263at2"/>
<name>A0A502FSG1_9SPHN</name>
<dbReference type="Proteomes" id="UP000319931">
    <property type="component" value="Unassembled WGS sequence"/>
</dbReference>
<evidence type="ECO:0000259" key="1">
    <source>
        <dbReference type="Pfam" id="PF21834"/>
    </source>
</evidence>